<keyword evidence="1" id="KW-0472">Membrane</keyword>
<evidence type="ECO:0000313" key="4">
    <source>
        <dbReference type="Proteomes" id="UP000273105"/>
    </source>
</evidence>
<evidence type="ECO:0000313" key="3">
    <source>
        <dbReference type="EMBL" id="RLL36412.1"/>
    </source>
</evidence>
<reference evidence="3 4" key="1">
    <citation type="submission" date="2018-09" db="EMBL/GenBank/DDBJ databases">
        <title>The draft genome of Acinetobacter sp. strains.</title>
        <authorList>
            <person name="Qin J."/>
            <person name="Feng Y."/>
            <person name="Zong Z."/>
        </authorList>
    </citation>
    <scope>NUCLEOTIDE SEQUENCE [LARGE SCALE GENOMIC DNA]</scope>
    <source>
        <strain evidence="3 4">WCHAc060001</strain>
    </source>
</reference>
<name>A0ABX9U1W4_9GAMM</name>
<feature type="transmembrane region" description="Helical" evidence="1">
    <location>
        <begin position="209"/>
        <end position="227"/>
    </location>
</feature>
<keyword evidence="1" id="KW-1133">Transmembrane helix</keyword>
<dbReference type="Gene3D" id="3.40.50.300">
    <property type="entry name" value="P-loop containing nucleotide triphosphate hydrolases"/>
    <property type="match status" value="1"/>
</dbReference>
<accession>A0ABX9U1W4</accession>
<dbReference type="InterPro" id="IPR008900">
    <property type="entry name" value="Zot_N"/>
</dbReference>
<dbReference type="Pfam" id="PF05707">
    <property type="entry name" value="Zot"/>
    <property type="match status" value="1"/>
</dbReference>
<comment type="caution">
    <text evidence="3">The sequence shown here is derived from an EMBL/GenBank/DDBJ whole genome shotgun (WGS) entry which is preliminary data.</text>
</comment>
<feature type="domain" description="Zona occludens toxin N-terminal" evidence="2">
    <location>
        <begin position="40"/>
        <end position="145"/>
    </location>
</feature>
<dbReference type="RefSeq" id="WP_121533588.1">
    <property type="nucleotide sequence ID" value="NZ_RCHE01000084.1"/>
</dbReference>
<dbReference type="EMBL" id="RCHE01000084">
    <property type="protein sequence ID" value="RLL36412.1"/>
    <property type="molecule type" value="Genomic_DNA"/>
</dbReference>
<evidence type="ECO:0000259" key="2">
    <source>
        <dbReference type="Pfam" id="PF05707"/>
    </source>
</evidence>
<dbReference type="InterPro" id="IPR027417">
    <property type="entry name" value="P-loop_NTPase"/>
</dbReference>
<keyword evidence="1" id="KW-0812">Transmembrane</keyword>
<evidence type="ECO:0000256" key="1">
    <source>
        <dbReference type="SAM" id="Phobius"/>
    </source>
</evidence>
<sequence>MSIYLIVAQPRHGKSQFVVMTADGLQDQNKEIQKRIDSGKFDPETDIVRQIYSDIEGHSEKTDYVLKAPADWRDVPDNSIIIMDEIHKRPEYCDNNGKMSQDPMIVDLTTHGHHNKDIYLITQDPERLNKGIRKLVEKMYLVKRPIQKPPFATIYEFERWLRDPWQAVASTRSVNYQDSYKFFYKKKWQDMYTSASAHTSMVFKLQKKFIYAIIAVVILMTLSYILFVKSGGDKLARTAIRGLTGQKPDVQVSEPQKTATGDIAPLQNLDIECRKGANVEKPECVKWFNDLSKSNGSVKSEGRTQQIAYNPNSPFDDSDIIENLSYEVTAKPVFSGCTKFNGKYTAYTQQGTRLNVSETDCKRLINDADRPFNYFAKEQPFRDEKQYHTEKDEESSEYKKAFRENRARLDAEKMYIAQNAQVKSEPFEVDHVPTQYLESANRH</sequence>
<dbReference type="Proteomes" id="UP000273105">
    <property type="component" value="Unassembled WGS sequence"/>
</dbReference>
<protein>
    <recommendedName>
        <fullName evidence="2">Zona occludens toxin N-terminal domain-containing protein</fullName>
    </recommendedName>
</protein>
<keyword evidence="4" id="KW-1185">Reference proteome</keyword>
<gene>
    <name evidence="3" type="ORF">D9K79_17905</name>
</gene>
<organism evidence="3 4">
    <name type="scientific">Acinetobacter cumulans</name>
    <dbReference type="NCBI Taxonomy" id="2136182"/>
    <lineage>
        <taxon>Bacteria</taxon>
        <taxon>Pseudomonadati</taxon>
        <taxon>Pseudomonadota</taxon>
        <taxon>Gammaproteobacteria</taxon>
        <taxon>Moraxellales</taxon>
        <taxon>Moraxellaceae</taxon>
        <taxon>Acinetobacter</taxon>
    </lineage>
</organism>
<proteinExistence type="predicted"/>